<dbReference type="AlphaFoldDB" id="A0A1M6US37"/>
<protein>
    <submittedName>
        <fullName evidence="1">Uncharacterized protein</fullName>
    </submittedName>
</protein>
<gene>
    <name evidence="1" type="ORF">SAMN02745123_02908</name>
</gene>
<dbReference type="EMBL" id="FRAR01000021">
    <property type="protein sequence ID" value="SHK72012.1"/>
    <property type="molecule type" value="Genomic_DNA"/>
</dbReference>
<dbReference type="Proteomes" id="UP000183997">
    <property type="component" value="Unassembled WGS sequence"/>
</dbReference>
<reference evidence="2" key="1">
    <citation type="submission" date="2016-11" db="EMBL/GenBank/DDBJ databases">
        <authorList>
            <person name="Varghese N."/>
            <person name="Submissions S."/>
        </authorList>
    </citation>
    <scope>NUCLEOTIDE SEQUENCE [LARGE SCALE GENOMIC DNA]</scope>
    <source>
        <strain evidence="2">DSM 10349</strain>
    </source>
</reference>
<dbReference type="STRING" id="1121421.SAMN02745123_02908"/>
<organism evidence="1 2">
    <name type="scientific">Desulforamulus aeronauticus DSM 10349</name>
    <dbReference type="NCBI Taxonomy" id="1121421"/>
    <lineage>
        <taxon>Bacteria</taxon>
        <taxon>Bacillati</taxon>
        <taxon>Bacillota</taxon>
        <taxon>Clostridia</taxon>
        <taxon>Eubacteriales</taxon>
        <taxon>Peptococcaceae</taxon>
        <taxon>Desulforamulus</taxon>
    </lineage>
</organism>
<dbReference type="RefSeq" id="WP_072915747.1">
    <property type="nucleotide sequence ID" value="NZ_FRAR01000021.1"/>
</dbReference>
<dbReference type="OrthoDB" id="2082410at2"/>
<sequence>MKFYNNADELIENELPIHIRSQLYPLIESGVRAYQEFVYEHFKTFDSVFIQNIKGWLLNYMVFRQFEPDMVSSNFPFTCDAQKVNNFKYRSLNLIRGNVMINVGKARDEYTFPNRSKYRLRSCRNNRFIEESLILGVDNSNSFVVKNEQYYLLMTYGYKHGNIGFVKLIVPDDRMTAFKKVCDLKSEFRMYSNNTNTQLEIEKKVAFIKDEVLQKIKSIKKEEA</sequence>
<evidence type="ECO:0000313" key="2">
    <source>
        <dbReference type="Proteomes" id="UP000183997"/>
    </source>
</evidence>
<proteinExistence type="predicted"/>
<keyword evidence="2" id="KW-1185">Reference proteome</keyword>
<name>A0A1M6US37_9FIRM</name>
<accession>A0A1M6US37</accession>
<evidence type="ECO:0000313" key="1">
    <source>
        <dbReference type="EMBL" id="SHK72012.1"/>
    </source>
</evidence>